<dbReference type="CDD" id="cd00947">
    <property type="entry name" value="TBP_aldolase_IIB"/>
    <property type="match status" value="1"/>
</dbReference>
<dbReference type="SUPFAM" id="SSF51569">
    <property type="entry name" value="Aldolase"/>
    <property type="match status" value="1"/>
</dbReference>
<evidence type="ECO:0000313" key="7">
    <source>
        <dbReference type="EMBL" id="PXZ05375.1"/>
    </source>
</evidence>
<dbReference type="GO" id="GO:0004332">
    <property type="term" value="F:fructose-bisphosphate aldolase activity"/>
    <property type="evidence" value="ECO:0007669"/>
    <property type="project" value="InterPro"/>
</dbReference>
<dbReference type="GO" id="GO:0030388">
    <property type="term" value="P:fructose 1,6-bisphosphate metabolic process"/>
    <property type="evidence" value="ECO:0007669"/>
    <property type="project" value="InterPro"/>
</dbReference>
<dbReference type="PANTHER" id="PTHR30304:SF0">
    <property type="entry name" value="D-TAGATOSE-1,6-BISPHOSPHATE ALDOLASE SUBUNIT GATY-RELATED"/>
    <property type="match status" value="1"/>
</dbReference>
<dbReference type="InterPro" id="IPR050246">
    <property type="entry name" value="Class_II_FBP_aldolase"/>
</dbReference>
<protein>
    <submittedName>
        <fullName evidence="7">Fructose-1,6-bisphosphate aldolase, class II</fullName>
    </submittedName>
</protein>
<evidence type="ECO:0000313" key="8">
    <source>
        <dbReference type="Proteomes" id="UP000247932"/>
    </source>
</evidence>
<evidence type="ECO:0000256" key="6">
    <source>
        <dbReference type="PIRSR" id="PIRSR001359-3"/>
    </source>
</evidence>
<dbReference type="EMBL" id="QGLR01000013">
    <property type="protein sequence ID" value="PXZ05375.1"/>
    <property type="molecule type" value="Genomic_DNA"/>
</dbReference>
<feature type="binding site" evidence="6">
    <location>
        <position position="180"/>
    </location>
    <ligand>
        <name>Zn(2+)</name>
        <dbReference type="ChEBI" id="CHEBI:29105"/>
        <label>1</label>
        <note>catalytic</note>
    </ligand>
</feature>
<dbReference type="InterPro" id="IPR000771">
    <property type="entry name" value="FBA_II"/>
</dbReference>
<proteinExistence type="predicted"/>
<dbReference type="GO" id="GO:0008270">
    <property type="term" value="F:zinc ion binding"/>
    <property type="evidence" value="ECO:0007669"/>
    <property type="project" value="InterPro"/>
</dbReference>
<evidence type="ECO:0000256" key="4">
    <source>
        <dbReference type="PIRSR" id="PIRSR001359-1"/>
    </source>
</evidence>
<dbReference type="Gene3D" id="3.20.20.70">
    <property type="entry name" value="Aldolase class I"/>
    <property type="match status" value="1"/>
</dbReference>
<name>A0A2V4DX63_9GAMM</name>
<dbReference type="PANTHER" id="PTHR30304">
    <property type="entry name" value="D-TAGATOSE-1,6-BISPHOSPHATE ALDOLASE"/>
    <property type="match status" value="1"/>
</dbReference>
<dbReference type="AlphaFoldDB" id="A0A2V4DX63"/>
<feature type="binding site" evidence="5">
    <location>
        <position position="181"/>
    </location>
    <ligand>
        <name>dihydroxyacetone phosphate</name>
        <dbReference type="ChEBI" id="CHEBI:57642"/>
    </ligand>
</feature>
<feature type="binding site" evidence="5">
    <location>
        <begin position="231"/>
        <end position="234"/>
    </location>
    <ligand>
        <name>dihydroxyacetone phosphate</name>
        <dbReference type="ChEBI" id="CHEBI:57642"/>
    </ligand>
</feature>
<evidence type="ECO:0000256" key="5">
    <source>
        <dbReference type="PIRSR" id="PIRSR001359-2"/>
    </source>
</evidence>
<gene>
    <name evidence="7" type="primary">fba</name>
    <name evidence="7" type="ORF">DKK70_12390</name>
</gene>
<dbReference type="InterPro" id="IPR011289">
    <property type="entry name" value="Fruc_bis_ald_class-2"/>
</dbReference>
<accession>A0A2V4DX63</accession>
<dbReference type="OrthoDB" id="9803995at2"/>
<dbReference type="RefSeq" id="WP_110434290.1">
    <property type="nucleotide sequence ID" value="NZ_QGLR01000013.1"/>
</dbReference>
<evidence type="ECO:0000256" key="1">
    <source>
        <dbReference type="ARBA" id="ARBA00022723"/>
    </source>
</evidence>
<reference evidence="7 8" key="1">
    <citation type="submission" date="2018-05" db="EMBL/GenBank/DDBJ databases">
        <title>Reference genomes for bee gut microbiota database.</title>
        <authorList>
            <person name="Ellegaard K.M."/>
        </authorList>
    </citation>
    <scope>NUCLEOTIDE SEQUENCE [LARGE SCALE GENOMIC DNA]</scope>
    <source>
        <strain evidence="7 8">ESL0182</strain>
    </source>
</reference>
<dbReference type="Proteomes" id="UP000247932">
    <property type="component" value="Unassembled WGS sequence"/>
</dbReference>
<evidence type="ECO:0000256" key="2">
    <source>
        <dbReference type="ARBA" id="ARBA00022833"/>
    </source>
</evidence>
<dbReference type="InterPro" id="IPR013785">
    <property type="entry name" value="Aldolase_TIM"/>
</dbReference>
<feature type="binding site" evidence="6">
    <location>
        <position position="107"/>
    </location>
    <ligand>
        <name>Zn(2+)</name>
        <dbReference type="ChEBI" id="CHEBI:29105"/>
        <label>2</label>
    </ligand>
</feature>
<dbReference type="PIRSF" id="PIRSF001359">
    <property type="entry name" value="F_bP_aldolase_II"/>
    <property type="match status" value="1"/>
</dbReference>
<feature type="binding site" evidence="6">
    <location>
        <position position="86"/>
    </location>
    <ligand>
        <name>Zn(2+)</name>
        <dbReference type="ChEBI" id="CHEBI:29105"/>
        <label>1</label>
        <note>catalytic</note>
    </ligand>
</feature>
<keyword evidence="3" id="KW-0456">Lyase</keyword>
<dbReference type="Pfam" id="PF01116">
    <property type="entry name" value="F_bP_aldolase"/>
    <property type="match status" value="1"/>
</dbReference>
<keyword evidence="8" id="KW-1185">Reference proteome</keyword>
<organism evidence="7 8">
    <name type="scientific">Gilliamella apicola</name>
    <dbReference type="NCBI Taxonomy" id="1196095"/>
    <lineage>
        <taxon>Bacteria</taxon>
        <taxon>Pseudomonadati</taxon>
        <taxon>Pseudomonadota</taxon>
        <taxon>Gammaproteobacteria</taxon>
        <taxon>Orbales</taxon>
        <taxon>Orbaceae</taxon>
        <taxon>Gilliamella</taxon>
    </lineage>
</organism>
<feature type="binding site" evidence="6">
    <location>
        <position position="209"/>
    </location>
    <ligand>
        <name>Zn(2+)</name>
        <dbReference type="ChEBI" id="CHEBI:29105"/>
        <label>1</label>
        <note>catalytic</note>
    </ligand>
</feature>
<keyword evidence="2 6" id="KW-0862">Zinc</keyword>
<comment type="caution">
    <text evidence="7">The sequence shown here is derived from an EMBL/GenBank/DDBJ whole genome shotgun (WGS) entry which is preliminary data.</text>
</comment>
<dbReference type="NCBIfam" id="TIGR00167">
    <property type="entry name" value="cbbA"/>
    <property type="match status" value="1"/>
</dbReference>
<dbReference type="GO" id="GO:0006096">
    <property type="term" value="P:glycolytic process"/>
    <property type="evidence" value="ECO:0007669"/>
    <property type="project" value="InterPro"/>
</dbReference>
<comment type="cofactor">
    <cofactor evidence="6">
        <name>Zn(2+)</name>
        <dbReference type="ChEBI" id="CHEBI:29105"/>
    </cofactor>
    <text evidence="6">Binds 2 Zn(2+) ions per subunit. One is catalytic and the other provides a structural contribution.</text>
</comment>
<dbReference type="NCBIfam" id="TIGR01859">
    <property type="entry name" value="fruc_bis_ald"/>
    <property type="match status" value="1"/>
</dbReference>
<feature type="binding site" evidence="5">
    <location>
        <begin position="210"/>
        <end position="212"/>
    </location>
    <ligand>
        <name>dihydroxyacetone phosphate</name>
        <dbReference type="ChEBI" id="CHEBI:57642"/>
    </ligand>
</feature>
<dbReference type="PROSITE" id="PS00806">
    <property type="entry name" value="ALDOLASE_CLASS_II_2"/>
    <property type="match status" value="1"/>
</dbReference>
<keyword evidence="1 6" id="KW-0479">Metal-binding</keyword>
<sequence length="285" mass="31128">MAFVSITNMLTKAKREKYAVAQFNINGLLWIQAILECAEQLKSPIILAVSDRMVEYLGGFECIHNMVLSIHKKLNITIPVALHLDHGMSVEHCLQAIDAGFSSVMFDGSHSEIAENIKNTQIVSNYAKQKGVSVEAEVGTVGGNEDGLIGGVKYADFDECLRLVSETKIDALAAALGSVHGKYNSSGPNLGFKEMERLNNSLKIPLVLHGASGIPEPQLKKCIQFGHAKINFNTELVTVWANSVRNTLQSNPEICEPRLIMLPAKEALEQKIKTIINIMGSSNRA</sequence>
<evidence type="ECO:0000256" key="3">
    <source>
        <dbReference type="ARBA" id="ARBA00023239"/>
    </source>
</evidence>
<feature type="active site" description="Proton donor" evidence="4">
    <location>
        <position position="85"/>
    </location>
</feature>
<feature type="binding site" evidence="6">
    <location>
        <position position="137"/>
    </location>
    <ligand>
        <name>Zn(2+)</name>
        <dbReference type="ChEBI" id="CHEBI:29105"/>
        <label>2</label>
    </ligand>
</feature>